<evidence type="ECO:0000259" key="9">
    <source>
        <dbReference type="PROSITE" id="PS51194"/>
    </source>
</evidence>
<dbReference type="AlphaFoldDB" id="A0A336M221"/>
<accession>A0A336M221</accession>
<dbReference type="InterPro" id="IPR000629">
    <property type="entry name" value="RNA-helicase_DEAD-box_CS"/>
</dbReference>
<dbReference type="SMART" id="SM00487">
    <property type="entry name" value="DEXDc"/>
    <property type="match status" value="1"/>
</dbReference>
<dbReference type="SUPFAM" id="SSF52540">
    <property type="entry name" value="P-loop containing nucleoside triphosphate hydrolases"/>
    <property type="match status" value="2"/>
</dbReference>
<evidence type="ECO:0000259" key="8">
    <source>
        <dbReference type="PROSITE" id="PS51192"/>
    </source>
</evidence>
<dbReference type="GO" id="GO:0016887">
    <property type="term" value="F:ATP hydrolysis activity"/>
    <property type="evidence" value="ECO:0007669"/>
    <property type="project" value="RHEA"/>
</dbReference>
<feature type="region of interest" description="Disordered" evidence="7">
    <location>
        <begin position="487"/>
        <end position="507"/>
    </location>
</feature>
<keyword evidence="4 6" id="KW-0067">ATP-binding</keyword>
<feature type="compositionally biased region" description="Basic and acidic residues" evidence="7">
    <location>
        <begin position="130"/>
        <end position="150"/>
    </location>
</feature>
<evidence type="ECO:0000256" key="5">
    <source>
        <dbReference type="ARBA" id="ARBA00022884"/>
    </source>
</evidence>
<evidence type="ECO:0000256" key="6">
    <source>
        <dbReference type="RuleBase" id="RU365068"/>
    </source>
</evidence>
<evidence type="ECO:0000256" key="2">
    <source>
        <dbReference type="ARBA" id="ARBA00022801"/>
    </source>
</evidence>
<dbReference type="InterPro" id="IPR027417">
    <property type="entry name" value="P-loop_NTPase"/>
</dbReference>
<feature type="compositionally biased region" description="Low complexity" evidence="7">
    <location>
        <begin position="25"/>
        <end position="46"/>
    </location>
</feature>
<evidence type="ECO:0000256" key="3">
    <source>
        <dbReference type="ARBA" id="ARBA00022806"/>
    </source>
</evidence>
<feature type="region of interest" description="Disordered" evidence="7">
    <location>
        <begin position="99"/>
        <end position="150"/>
    </location>
</feature>
<dbReference type="Gene3D" id="3.40.50.300">
    <property type="entry name" value="P-loop containing nucleotide triphosphate hydrolases"/>
    <property type="match status" value="2"/>
</dbReference>
<dbReference type="GO" id="GO:0005524">
    <property type="term" value="F:ATP binding"/>
    <property type="evidence" value="ECO:0007669"/>
    <property type="project" value="UniProtKB-UniRule"/>
</dbReference>
<dbReference type="InterPro" id="IPR001650">
    <property type="entry name" value="Helicase_C-like"/>
</dbReference>
<dbReference type="SMART" id="SM01178">
    <property type="entry name" value="DUF4217"/>
    <property type="match status" value="1"/>
</dbReference>
<dbReference type="InterPro" id="IPR011545">
    <property type="entry name" value="DEAD/DEAH_box_helicase_dom"/>
</dbReference>
<feature type="compositionally biased region" description="Polar residues" evidence="7">
    <location>
        <begin position="8"/>
        <end position="17"/>
    </location>
</feature>
<evidence type="ECO:0000256" key="7">
    <source>
        <dbReference type="SAM" id="MobiDB-lite"/>
    </source>
</evidence>
<keyword evidence="3 6" id="KW-0347">Helicase</keyword>
<dbReference type="Pfam" id="PF00270">
    <property type="entry name" value="DEAD"/>
    <property type="match status" value="1"/>
</dbReference>
<dbReference type="CDD" id="cd17949">
    <property type="entry name" value="DEADc_DDX31"/>
    <property type="match status" value="1"/>
</dbReference>
<dbReference type="Pfam" id="PF13959">
    <property type="entry name" value="CTE_SPB4"/>
    <property type="match status" value="1"/>
</dbReference>
<evidence type="ECO:0000256" key="4">
    <source>
        <dbReference type="ARBA" id="ARBA00022840"/>
    </source>
</evidence>
<sequence length="851" mass="96136">MDDLILNVVSTPKPSNLKSNDKKNSGFSSSSSSKSSKKSGSNGFSFQFTKQDKVKAIVARKRPPKPLNSVKLNVINDIKNNNKKSDDLILNTTTSSEIREKREMKTTEFNGNEAKKTFNEKSGKLKGKEKKSGDKSKSGPNSNKRDNKKQVKSYLFDKVELPQMGKSQIDPVKETVFSGMKIEALSIHPHAIKNLHDILQFKELTKVQERTIPLALEGKDILIRSQTGSGKTLCYALPIVEMLSRIVPKLSRQDGVHALIVVPTRELALQSYELLVKLVKPFTWIVPGYFSGGEKRKSEKARLRNGINILVGTPGRLCDHLLHTEALKLNKVQYLVLDEADRLFELGYEKDVRNIVEVLRKHKNASDNEKVVQTILLSATLTSAVKELAGLTLTDPIFADCRDSGVVNANYDSIEDSNEIDAAIIPSTVTQTYIIVPPKLRLVTLSGLIAHEIDHRNNKIFIFMATQALVDYHYDIMVAVLARQKSEHESDSEKELDEDEDMLPSDDEDVEDGLLPGLKFFKLHGSMTQVERSSVFKEYRNAKAGVLLCTDVAARGLDVPKVDVIVQYDPPQKIHDYVHRVGRTARAGKQGKAVIFIGPSETNFIEVLESKRVQINQEDMEKYLRGLMTPQNTARNPHEAAIELQREYEELVSKENEIKSGASKAFVSWVRFYSTFPRELRPIFNIKTAHMGHHAKCLGLREAPSAFAKEYNEPKPELPRNRLTIEERRQPRTPLKPNLKPKSLVMAMGRKGTKVVGGKRTGSGRNERKYTEKYGYEFQRGLKTAKILTVSEFDNYFHKDKKKNTLTRDGFGTSSLFGPLFRCVPLLTQEKKKRNGSTRYREEKENFIINH</sequence>
<dbReference type="PANTHER" id="PTHR24031">
    <property type="entry name" value="RNA HELICASE"/>
    <property type="match status" value="1"/>
</dbReference>
<dbReference type="PROSITE" id="PS51194">
    <property type="entry name" value="HELICASE_CTER"/>
    <property type="match status" value="1"/>
</dbReference>
<dbReference type="GO" id="GO:0003724">
    <property type="term" value="F:RNA helicase activity"/>
    <property type="evidence" value="ECO:0007669"/>
    <property type="project" value="UniProtKB-EC"/>
</dbReference>
<dbReference type="OMA" id="QYDPPQQ"/>
<comment type="domain">
    <text evidence="6">The Q motif is unique to and characteristic of the DEAD box family of RNA helicases and controls ATP binding and hydrolysis.</text>
</comment>
<keyword evidence="1 6" id="KW-0547">Nucleotide-binding</keyword>
<evidence type="ECO:0000313" key="10">
    <source>
        <dbReference type="EMBL" id="SSX24282.1"/>
    </source>
</evidence>
<dbReference type="PROSITE" id="PS51192">
    <property type="entry name" value="HELICASE_ATP_BIND_1"/>
    <property type="match status" value="1"/>
</dbReference>
<dbReference type="InterPro" id="IPR014001">
    <property type="entry name" value="Helicase_ATP-bd"/>
</dbReference>
<organism evidence="10">
    <name type="scientific">Culicoides sonorensis</name>
    <name type="common">Biting midge</name>
    <dbReference type="NCBI Taxonomy" id="179676"/>
    <lineage>
        <taxon>Eukaryota</taxon>
        <taxon>Metazoa</taxon>
        <taxon>Ecdysozoa</taxon>
        <taxon>Arthropoda</taxon>
        <taxon>Hexapoda</taxon>
        <taxon>Insecta</taxon>
        <taxon>Pterygota</taxon>
        <taxon>Neoptera</taxon>
        <taxon>Endopterygota</taxon>
        <taxon>Diptera</taxon>
        <taxon>Nematocera</taxon>
        <taxon>Chironomoidea</taxon>
        <taxon>Ceratopogonidae</taxon>
        <taxon>Ceratopogoninae</taxon>
        <taxon>Culicoides</taxon>
        <taxon>Monoculicoides</taxon>
    </lineage>
</organism>
<proteinExistence type="inferred from homology"/>
<comment type="similarity">
    <text evidence="6">Belongs to the DEAD box helicase family.</text>
</comment>
<dbReference type="InterPro" id="IPR025313">
    <property type="entry name" value="SPB4-like_CTE"/>
</dbReference>
<dbReference type="PROSITE" id="PS00039">
    <property type="entry name" value="DEAD_ATP_HELICASE"/>
    <property type="match status" value="1"/>
</dbReference>
<reference evidence="10" key="1">
    <citation type="submission" date="2018-07" db="EMBL/GenBank/DDBJ databases">
        <authorList>
            <person name="Quirk P.G."/>
            <person name="Krulwich T.A."/>
        </authorList>
    </citation>
    <scope>NUCLEOTIDE SEQUENCE</scope>
</reference>
<keyword evidence="5 6" id="KW-0694">RNA-binding</keyword>
<protein>
    <recommendedName>
        <fullName evidence="6">ATP-dependent RNA helicase</fullName>
        <ecNumber evidence="6">3.6.4.13</ecNumber>
    </recommendedName>
</protein>
<dbReference type="EMBL" id="UFQT01000436">
    <property type="protein sequence ID" value="SSX24282.1"/>
    <property type="molecule type" value="Genomic_DNA"/>
</dbReference>
<gene>
    <name evidence="10" type="primary">CSON010615</name>
</gene>
<comment type="function">
    <text evidence="6">RNA helicase.</text>
</comment>
<feature type="domain" description="Helicase C-terminal" evidence="9">
    <location>
        <begin position="428"/>
        <end position="628"/>
    </location>
</feature>
<dbReference type="EC" id="3.6.4.13" evidence="6"/>
<keyword evidence="2 6" id="KW-0378">Hydrolase</keyword>
<dbReference type="GO" id="GO:0003723">
    <property type="term" value="F:RNA binding"/>
    <property type="evidence" value="ECO:0007669"/>
    <property type="project" value="UniProtKB-UniRule"/>
</dbReference>
<feature type="compositionally biased region" description="Basic and acidic residues" evidence="7">
    <location>
        <begin position="113"/>
        <end position="123"/>
    </location>
</feature>
<dbReference type="VEuPathDB" id="VectorBase:CSON010615"/>
<feature type="region of interest" description="Disordered" evidence="7">
    <location>
        <begin position="1"/>
        <end position="46"/>
    </location>
</feature>
<feature type="domain" description="Helicase ATP-binding" evidence="8">
    <location>
        <begin position="212"/>
        <end position="399"/>
    </location>
</feature>
<name>A0A336M221_CULSO</name>
<evidence type="ECO:0000256" key="1">
    <source>
        <dbReference type="ARBA" id="ARBA00022741"/>
    </source>
</evidence>
<feature type="compositionally biased region" description="Acidic residues" evidence="7">
    <location>
        <begin position="494"/>
        <end position="507"/>
    </location>
</feature>
<comment type="catalytic activity">
    <reaction evidence="6">
        <text>ATP + H2O = ADP + phosphate + H(+)</text>
        <dbReference type="Rhea" id="RHEA:13065"/>
        <dbReference type="ChEBI" id="CHEBI:15377"/>
        <dbReference type="ChEBI" id="CHEBI:15378"/>
        <dbReference type="ChEBI" id="CHEBI:30616"/>
        <dbReference type="ChEBI" id="CHEBI:43474"/>
        <dbReference type="ChEBI" id="CHEBI:456216"/>
        <dbReference type="EC" id="3.6.4.13"/>
    </reaction>
</comment>
<dbReference type="Pfam" id="PF00271">
    <property type="entry name" value="Helicase_C"/>
    <property type="match status" value="1"/>
</dbReference>
<dbReference type="SMART" id="SM00490">
    <property type="entry name" value="HELICc"/>
    <property type="match status" value="1"/>
</dbReference>
<dbReference type="CDD" id="cd18787">
    <property type="entry name" value="SF2_C_DEAD"/>
    <property type="match status" value="1"/>
</dbReference>